<gene>
    <name evidence="1" type="ORF">HLVA_11990</name>
</gene>
<evidence type="ECO:0000313" key="2">
    <source>
        <dbReference type="Proteomes" id="UP001321582"/>
    </source>
</evidence>
<organism evidence="1 2">
    <name type="scientific">Haliovirga abyssi</name>
    <dbReference type="NCBI Taxonomy" id="2996794"/>
    <lineage>
        <taxon>Bacteria</taxon>
        <taxon>Fusobacteriati</taxon>
        <taxon>Fusobacteriota</taxon>
        <taxon>Fusobacteriia</taxon>
        <taxon>Fusobacteriales</taxon>
        <taxon>Haliovirgaceae</taxon>
        <taxon>Haliovirga</taxon>
    </lineage>
</organism>
<evidence type="ECO:0000313" key="1">
    <source>
        <dbReference type="EMBL" id="BDU50630.1"/>
    </source>
</evidence>
<proteinExistence type="predicted"/>
<keyword evidence="2" id="KW-1185">Reference proteome</keyword>
<protein>
    <recommendedName>
        <fullName evidence="3">Lipoprotein</fullName>
    </recommendedName>
</protein>
<reference evidence="1 2" key="1">
    <citation type="submission" date="2022-11" db="EMBL/GenBank/DDBJ databases">
        <title>Haliovirga abyssi gen. nov., sp. nov., a mesophilic fermentative bacterium isolated from the Iheya North hydrothermal field and the proposal of Haliovirgaceae fam. nov.</title>
        <authorList>
            <person name="Miyazaki U."/>
            <person name="Tame A."/>
            <person name="Miyazaki J."/>
            <person name="Takai K."/>
            <person name="Sawayama S."/>
            <person name="Kitajima M."/>
            <person name="Okamoto A."/>
            <person name="Nakagawa S."/>
        </authorList>
    </citation>
    <scope>NUCLEOTIDE SEQUENCE [LARGE SCALE GENOMIC DNA]</scope>
    <source>
        <strain evidence="1 2">IC12</strain>
    </source>
</reference>
<dbReference type="RefSeq" id="WP_307903494.1">
    <property type="nucleotide sequence ID" value="NZ_AP027059.1"/>
</dbReference>
<sequence>MKRKIIILLILILGILGCKSIDLTSGKKKLALEEIRIKSLVMNELEERYDEKFEIRRIRYDKRRGKWKLEVYPLENNIDDETFIAYVKKDPKERVIANYYSMKISNLTTMYYRPIIKKIFREKKVYYWTGLGNDTNKSLKRIKNINKIIKEVPEKLSFHMEMLIFEDVVSTKEKKEAFIKEVWELFKYLKSQKLEWASITVNIYDEDFFKDKDTDHILKVSNCFSRGTSEFDVFKYRRKKIYVLYIEEKDYKNIENIKEVKNKLRKLDWSLIKK</sequence>
<dbReference type="KEGG" id="haby:HLVA_11990"/>
<dbReference type="PROSITE" id="PS51257">
    <property type="entry name" value="PROKAR_LIPOPROTEIN"/>
    <property type="match status" value="1"/>
</dbReference>
<dbReference type="Proteomes" id="UP001321582">
    <property type="component" value="Chromosome"/>
</dbReference>
<dbReference type="AlphaFoldDB" id="A0AAU9DYU9"/>
<dbReference type="EMBL" id="AP027059">
    <property type="protein sequence ID" value="BDU50630.1"/>
    <property type="molecule type" value="Genomic_DNA"/>
</dbReference>
<name>A0AAU9DYU9_9FUSO</name>
<evidence type="ECO:0008006" key="3">
    <source>
        <dbReference type="Google" id="ProtNLM"/>
    </source>
</evidence>
<accession>A0AAU9DYU9</accession>